<dbReference type="Proteomes" id="UP000823597">
    <property type="component" value="Unassembled WGS sequence"/>
</dbReference>
<dbReference type="Gene3D" id="3.50.80.10">
    <property type="entry name" value="D-tyrosyl-tRNA(Tyr) deacylase"/>
    <property type="match status" value="1"/>
</dbReference>
<dbReference type="InterPro" id="IPR003732">
    <property type="entry name" value="Daa-tRNA_deacyls_DTD"/>
</dbReference>
<name>A0A9D9I3E3_9BACT</name>
<comment type="function">
    <text evidence="2">An aminoacyl-tRNA editing enzyme that deacylates mischarged D-aminoacyl-tRNAs. Also deacylates mischarged glycyl-tRNA(Ala), protecting cells against glycine mischarging by AlaRS. Acts via tRNA-based rather than protein-based catalysis; rejects L-amino acids rather than detecting D-amino acids in the active site. By recycling D-aminoacyl-tRNA to D-amino acids and free tRNA molecules, this enzyme counteracts the toxicity associated with the formation of D-aminoacyl-tRNA entities in vivo and helps enforce protein L-homochirality.</text>
</comment>
<dbReference type="SUPFAM" id="SSF69500">
    <property type="entry name" value="DTD-like"/>
    <property type="match status" value="1"/>
</dbReference>
<dbReference type="EC" id="3.1.1.96" evidence="2"/>
<evidence type="ECO:0000313" key="4">
    <source>
        <dbReference type="Proteomes" id="UP000823597"/>
    </source>
</evidence>
<dbReference type="PANTHER" id="PTHR10472">
    <property type="entry name" value="D-TYROSYL-TRNA TYR DEACYLASE"/>
    <property type="match status" value="1"/>
</dbReference>
<comment type="catalytic activity">
    <reaction evidence="2">
        <text>a D-aminoacyl-tRNA + H2O = a tRNA + a D-alpha-amino acid + H(+)</text>
        <dbReference type="Rhea" id="RHEA:13953"/>
        <dbReference type="Rhea" id="RHEA-COMP:10123"/>
        <dbReference type="Rhea" id="RHEA-COMP:10124"/>
        <dbReference type="ChEBI" id="CHEBI:15377"/>
        <dbReference type="ChEBI" id="CHEBI:15378"/>
        <dbReference type="ChEBI" id="CHEBI:59871"/>
        <dbReference type="ChEBI" id="CHEBI:78442"/>
        <dbReference type="ChEBI" id="CHEBI:79333"/>
        <dbReference type="EC" id="3.1.1.96"/>
    </reaction>
</comment>
<dbReference type="GO" id="GO:0106026">
    <property type="term" value="F:Gly-tRNA(Ala) deacylase activity"/>
    <property type="evidence" value="ECO:0007669"/>
    <property type="project" value="UniProtKB-UniRule"/>
</dbReference>
<feature type="short sequence motif" description="Gly-cisPro motif, important for rejection of L-amino acids" evidence="2">
    <location>
        <begin position="147"/>
        <end position="148"/>
    </location>
</feature>
<dbReference type="GO" id="GO:0019478">
    <property type="term" value="P:D-amino acid catabolic process"/>
    <property type="evidence" value="ECO:0007669"/>
    <property type="project" value="UniProtKB-UniRule"/>
</dbReference>
<keyword evidence="2" id="KW-0963">Cytoplasm</keyword>
<dbReference type="HAMAP" id="MF_00518">
    <property type="entry name" value="Deacylase_Dtd"/>
    <property type="match status" value="1"/>
</dbReference>
<dbReference type="EMBL" id="JADIME010000044">
    <property type="protein sequence ID" value="MBO8465240.1"/>
    <property type="molecule type" value="Genomic_DNA"/>
</dbReference>
<evidence type="ECO:0000256" key="1">
    <source>
        <dbReference type="ARBA" id="ARBA00009673"/>
    </source>
</evidence>
<evidence type="ECO:0000256" key="2">
    <source>
        <dbReference type="HAMAP-Rule" id="MF_00518"/>
    </source>
</evidence>
<dbReference type="GO" id="GO:0043908">
    <property type="term" value="F:Ser(Gly)-tRNA(Ala) hydrolase activity"/>
    <property type="evidence" value="ECO:0007669"/>
    <property type="project" value="UniProtKB-UniRule"/>
</dbReference>
<dbReference type="AlphaFoldDB" id="A0A9D9I3E3"/>
<comment type="similarity">
    <text evidence="1 2">Belongs to the DTD family.</text>
</comment>
<comment type="subunit">
    <text evidence="2">Homodimer.</text>
</comment>
<dbReference type="NCBIfam" id="TIGR00256">
    <property type="entry name" value="D-aminoacyl-tRNA deacylase"/>
    <property type="match status" value="1"/>
</dbReference>
<keyword evidence="2" id="KW-0820">tRNA-binding</keyword>
<dbReference type="GO" id="GO:0000049">
    <property type="term" value="F:tRNA binding"/>
    <property type="evidence" value="ECO:0007669"/>
    <property type="project" value="UniProtKB-UniRule"/>
</dbReference>
<comment type="subcellular location">
    <subcellularLocation>
        <location evidence="2">Cytoplasm</location>
    </subcellularLocation>
</comment>
<sequence length="160" mass="17400">MRAVLQRVLSAEVRIASEKDMDLSGMPVSGKISKGLLVLAGFVPEDTDGDLEWIAKKILSMRIFDDDEGVMNKSLLDISGEILVVSQFTLLASTKKGNRPSYIRAARGEISSPLYDRFLDMVSAMSGKKAGRGVFGADMKVSLVNDGPVTIILDSKEKDF</sequence>
<comment type="domain">
    <text evidence="2">A Gly-cisPro motif from one monomer fits into the active site of the other monomer to allow specific chiral rejection of L-amino acids.</text>
</comment>
<dbReference type="GO" id="GO:0051500">
    <property type="term" value="F:D-tyrosyl-tRNA(Tyr) deacylase activity"/>
    <property type="evidence" value="ECO:0007669"/>
    <property type="project" value="TreeGrafter"/>
</dbReference>
<reference evidence="3" key="2">
    <citation type="journal article" date="2021" name="PeerJ">
        <title>Extensive microbial diversity within the chicken gut microbiome revealed by metagenomics and culture.</title>
        <authorList>
            <person name="Gilroy R."/>
            <person name="Ravi A."/>
            <person name="Getino M."/>
            <person name="Pursley I."/>
            <person name="Horton D.L."/>
            <person name="Alikhan N.F."/>
            <person name="Baker D."/>
            <person name="Gharbi K."/>
            <person name="Hall N."/>
            <person name="Watson M."/>
            <person name="Adriaenssens E.M."/>
            <person name="Foster-Nyarko E."/>
            <person name="Jarju S."/>
            <person name="Secka A."/>
            <person name="Antonio M."/>
            <person name="Oren A."/>
            <person name="Chaudhuri R.R."/>
            <person name="La Ragione R."/>
            <person name="Hildebrand F."/>
            <person name="Pallen M.J."/>
        </authorList>
    </citation>
    <scope>NUCLEOTIDE SEQUENCE</scope>
    <source>
        <strain evidence="3">10037</strain>
    </source>
</reference>
<dbReference type="FunFam" id="3.50.80.10:FF:000001">
    <property type="entry name" value="D-aminoacyl-tRNA deacylase"/>
    <property type="match status" value="1"/>
</dbReference>
<comment type="caution">
    <text evidence="3">The sequence shown here is derived from an EMBL/GenBank/DDBJ whole genome shotgun (WGS) entry which is preliminary data.</text>
</comment>
<protein>
    <recommendedName>
        <fullName evidence="2">D-aminoacyl-tRNA deacylase</fullName>
        <shortName evidence="2">DTD</shortName>
        <ecNumber evidence="2">3.1.1.96</ecNumber>
    </recommendedName>
    <alternativeName>
        <fullName evidence="2">Gly-tRNA(Ala) deacylase</fullName>
        <ecNumber evidence="2">3.1.1.-</ecNumber>
    </alternativeName>
</protein>
<accession>A0A9D9I3E3</accession>
<dbReference type="GO" id="GO:0005737">
    <property type="term" value="C:cytoplasm"/>
    <property type="evidence" value="ECO:0007669"/>
    <property type="project" value="UniProtKB-SubCell"/>
</dbReference>
<comment type="catalytic activity">
    <reaction evidence="2">
        <text>glycyl-tRNA(Ala) + H2O = tRNA(Ala) + glycine + H(+)</text>
        <dbReference type="Rhea" id="RHEA:53744"/>
        <dbReference type="Rhea" id="RHEA-COMP:9657"/>
        <dbReference type="Rhea" id="RHEA-COMP:13640"/>
        <dbReference type="ChEBI" id="CHEBI:15377"/>
        <dbReference type="ChEBI" id="CHEBI:15378"/>
        <dbReference type="ChEBI" id="CHEBI:57305"/>
        <dbReference type="ChEBI" id="CHEBI:78442"/>
        <dbReference type="ChEBI" id="CHEBI:78522"/>
    </reaction>
</comment>
<dbReference type="InterPro" id="IPR023509">
    <property type="entry name" value="DTD-like_sf"/>
</dbReference>
<dbReference type="PANTHER" id="PTHR10472:SF5">
    <property type="entry name" value="D-AMINOACYL-TRNA DEACYLASE 1"/>
    <property type="match status" value="1"/>
</dbReference>
<dbReference type="EC" id="3.1.1.-" evidence="2"/>
<keyword evidence="2 3" id="KW-0378">Hydrolase</keyword>
<keyword evidence="2" id="KW-0694">RNA-binding</keyword>
<proteinExistence type="inferred from homology"/>
<dbReference type="Pfam" id="PF02580">
    <property type="entry name" value="Tyr_Deacylase"/>
    <property type="match status" value="1"/>
</dbReference>
<reference evidence="3" key="1">
    <citation type="submission" date="2020-10" db="EMBL/GenBank/DDBJ databases">
        <authorList>
            <person name="Gilroy R."/>
        </authorList>
    </citation>
    <scope>NUCLEOTIDE SEQUENCE</scope>
    <source>
        <strain evidence="3">10037</strain>
    </source>
</reference>
<gene>
    <name evidence="2" type="primary">dtd</name>
    <name evidence="3" type="ORF">IAB93_04485</name>
</gene>
<evidence type="ECO:0000313" key="3">
    <source>
        <dbReference type="EMBL" id="MBO8465240.1"/>
    </source>
</evidence>
<organism evidence="3 4">
    <name type="scientific">Candidatus Merdivivens pullistercoris</name>
    <dbReference type="NCBI Taxonomy" id="2840873"/>
    <lineage>
        <taxon>Bacteria</taxon>
        <taxon>Pseudomonadati</taxon>
        <taxon>Bacteroidota</taxon>
        <taxon>Bacteroidia</taxon>
        <taxon>Bacteroidales</taxon>
        <taxon>Muribaculaceae</taxon>
        <taxon>Muribaculaceae incertae sedis</taxon>
        <taxon>Candidatus Merdivivens</taxon>
    </lineage>
</organism>